<feature type="coiled-coil region" evidence="1">
    <location>
        <begin position="167"/>
        <end position="230"/>
    </location>
</feature>
<gene>
    <name evidence="2" type="ORF">FIBRA_06009</name>
</gene>
<dbReference type="RefSeq" id="XP_012183142.1">
    <property type="nucleotide sequence ID" value="XM_012327752.1"/>
</dbReference>
<name>J4H3U6_9APHY</name>
<dbReference type="HOGENOM" id="CLU_679777_0_0_1"/>
<dbReference type="AlphaFoldDB" id="J4H3U6"/>
<evidence type="ECO:0008006" key="4">
    <source>
        <dbReference type="Google" id="ProtNLM"/>
    </source>
</evidence>
<dbReference type="Proteomes" id="UP000006352">
    <property type="component" value="Unassembled WGS sequence"/>
</dbReference>
<dbReference type="EMBL" id="HE797130">
    <property type="protein sequence ID" value="CCM03859.1"/>
    <property type="molecule type" value="Genomic_DNA"/>
</dbReference>
<dbReference type="Gene3D" id="3.40.50.300">
    <property type="entry name" value="P-loop containing nucleotide triphosphate hydrolases"/>
    <property type="match status" value="1"/>
</dbReference>
<keyword evidence="1" id="KW-0175">Coiled coil</keyword>
<dbReference type="STRING" id="599839.J4H3U6"/>
<proteinExistence type="predicted"/>
<dbReference type="OrthoDB" id="8954335at2759"/>
<protein>
    <recommendedName>
        <fullName evidence="4">G domain-containing protein</fullName>
    </recommendedName>
</protein>
<dbReference type="GeneID" id="24098770"/>
<dbReference type="SUPFAM" id="SSF52540">
    <property type="entry name" value="P-loop containing nucleoside triphosphate hydrolases"/>
    <property type="match status" value="1"/>
</dbReference>
<accession>J4H3U6</accession>
<dbReference type="InterPro" id="IPR027417">
    <property type="entry name" value="P-loop_NTPase"/>
</dbReference>
<evidence type="ECO:0000256" key="1">
    <source>
        <dbReference type="SAM" id="Coils"/>
    </source>
</evidence>
<evidence type="ECO:0000313" key="3">
    <source>
        <dbReference type="Proteomes" id="UP000006352"/>
    </source>
</evidence>
<reference evidence="2 3" key="1">
    <citation type="journal article" date="2012" name="Appl. Environ. Microbiol.">
        <title>Short-read sequencing for genomic analysis of the brown rot fungus Fibroporia radiculosa.</title>
        <authorList>
            <person name="Tang J.D."/>
            <person name="Perkins A.D."/>
            <person name="Sonstegard T.S."/>
            <person name="Schroeder S.G."/>
            <person name="Burgess S.C."/>
            <person name="Diehl S.V."/>
        </authorList>
    </citation>
    <scope>NUCLEOTIDE SEQUENCE [LARGE SCALE GENOMIC DNA]</scope>
    <source>
        <strain evidence="2 3">TFFH 294</strain>
    </source>
</reference>
<sequence length="405" mass="45877">MKGQKVVMVDTPGFDDTYRSQADILNDIAVFLEKAYEKGKKISGVIYMHRISDTRMGGIARENFRLFTKICGPRAMANVLIVTTMWDDVDVGVGEARENELASKPLFFKDAIAHGAQMARLYSPSASSARGILEALLDRVPQVLQMQQELVEEHKSVPQTEAGTELRSELERQAEKHQGQMRELRLRMGAELQGKDAAHRQEIEEYQEELARLQKKILNAESDLQKLSQDKGKGKGGRLMAIFGRRRMHLPVPLGVYSPRRGNKLTPSPEVKFYTNGHLGVKLARILSESAKLEPDDPESQVFSDWCGPQRPSFRVLWPSGRDDRPYYTYDPQIWIRKNTRREVVFRIAKAMKNLMETHPTQPNSSNKWEIGVGPITFERLVLHSVQRISSGSIHAVLAIDMQGV</sequence>
<keyword evidence="3" id="KW-1185">Reference proteome</keyword>
<dbReference type="InParanoid" id="J4H3U6"/>
<organism evidence="2 3">
    <name type="scientific">Fibroporia radiculosa</name>
    <dbReference type="NCBI Taxonomy" id="599839"/>
    <lineage>
        <taxon>Eukaryota</taxon>
        <taxon>Fungi</taxon>
        <taxon>Dikarya</taxon>
        <taxon>Basidiomycota</taxon>
        <taxon>Agaricomycotina</taxon>
        <taxon>Agaricomycetes</taxon>
        <taxon>Polyporales</taxon>
        <taxon>Fibroporiaceae</taxon>
        <taxon>Fibroporia</taxon>
    </lineage>
</organism>
<evidence type="ECO:0000313" key="2">
    <source>
        <dbReference type="EMBL" id="CCM03859.1"/>
    </source>
</evidence>